<dbReference type="AlphaFoldDB" id="A0A2I1GPJ4"/>
<dbReference type="Proteomes" id="UP000234323">
    <property type="component" value="Unassembled WGS sequence"/>
</dbReference>
<feature type="transmembrane region" description="Helical" evidence="1">
    <location>
        <begin position="112"/>
        <end position="132"/>
    </location>
</feature>
<evidence type="ECO:0000256" key="1">
    <source>
        <dbReference type="SAM" id="Phobius"/>
    </source>
</evidence>
<keyword evidence="3" id="KW-1185">Reference proteome</keyword>
<dbReference type="VEuPathDB" id="FungiDB:RhiirA1_537784"/>
<keyword evidence="1" id="KW-0472">Membrane</keyword>
<reference evidence="2 3" key="1">
    <citation type="submission" date="2015-10" db="EMBL/GenBank/DDBJ databases">
        <title>Genome analyses suggest a sexual origin of heterokaryosis in a supposedly ancient asexual fungus.</title>
        <authorList>
            <person name="Ropars J."/>
            <person name="Sedzielewska K."/>
            <person name="Noel J."/>
            <person name="Charron P."/>
            <person name="Farinelli L."/>
            <person name="Marton T."/>
            <person name="Kruger M."/>
            <person name="Pelin A."/>
            <person name="Brachmann A."/>
            <person name="Corradi N."/>
        </authorList>
    </citation>
    <scope>NUCLEOTIDE SEQUENCE [LARGE SCALE GENOMIC DNA]</scope>
    <source>
        <strain evidence="2 3">A4</strain>
    </source>
</reference>
<dbReference type="VEuPathDB" id="FungiDB:FUN_019847"/>
<feature type="transmembrane region" description="Helical" evidence="1">
    <location>
        <begin position="56"/>
        <end position="73"/>
    </location>
</feature>
<organism evidence="2 3">
    <name type="scientific">Rhizophagus irregularis</name>
    <dbReference type="NCBI Taxonomy" id="588596"/>
    <lineage>
        <taxon>Eukaryota</taxon>
        <taxon>Fungi</taxon>
        <taxon>Fungi incertae sedis</taxon>
        <taxon>Mucoromycota</taxon>
        <taxon>Glomeromycotina</taxon>
        <taxon>Glomeromycetes</taxon>
        <taxon>Glomerales</taxon>
        <taxon>Glomeraceae</taxon>
        <taxon>Rhizophagus</taxon>
    </lineage>
</organism>
<keyword evidence="1" id="KW-0812">Transmembrane</keyword>
<name>A0A2I1GPJ4_9GLOM</name>
<evidence type="ECO:0000313" key="3">
    <source>
        <dbReference type="Proteomes" id="UP000234323"/>
    </source>
</evidence>
<feature type="transmembrane region" description="Helical" evidence="1">
    <location>
        <begin position="29"/>
        <end position="49"/>
    </location>
</feature>
<gene>
    <name evidence="2" type="ORF">RhiirA4_464182</name>
</gene>
<dbReference type="VEuPathDB" id="FungiDB:RhiirFUN_018749"/>
<feature type="non-terminal residue" evidence="2">
    <location>
        <position position="234"/>
    </location>
</feature>
<keyword evidence="1" id="KW-1133">Transmembrane helix</keyword>
<sequence>MLLIITSSILSCIENKNLGLQIIEVFSNLGSLLVLGFLCMGEGFLWLIWKFYNEKPWNAWLFVILFIIMLLFRNEYLNYAIFTGLAILLFPKLVLVVINVQEDSMKELFRWTQILFAVNAVNYVMLTFNLGLAKSCLLNFNIFLLICTNCRRIFTGWFWCQNCGKKYFTDNFSKWTSGKDHIDELIRDTQIKAMDTTDYIEWIPYSELGDMKRIDEGGFSTIYYTIWKCGGPLT</sequence>
<protein>
    <submittedName>
        <fullName evidence="2">Uncharacterized protein</fullName>
    </submittedName>
</protein>
<dbReference type="EMBL" id="LLXI01000651">
    <property type="protein sequence ID" value="PKY48549.1"/>
    <property type="molecule type" value="Genomic_DNA"/>
</dbReference>
<feature type="transmembrane region" description="Helical" evidence="1">
    <location>
        <begin position="79"/>
        <end position="100"/>
    </location>
</feature>
<evidence type="ECO:0000313" key="2">
    <source>
        <dbReference type="EMBL" id="PKY48549.1"/>
    </source>
</evidence>
<proteinExistence type="predicted"/>
<comment type="caution">
    <text evidence="2">The sequence shown here is derived from an EMBL/GenBank/DDBJ whole genome shotgun (WGS) entry which is preliminary data.</text>
</comment>
<accession>A0A2I1GPJ4</accession>